<feature type="transmembrane region" description="Helical" evidence="5">
    <location>
        <begin position="400"/>
        <end position="421"/>
    </location>
</feature>
<evidence type="ECO:0000313" key="8">
    <source>
        <dbReference type="Proteomes" id="UP000494206"/>
    </source>
</evidence>
<feature type="transmembrane region" description="Helical" evidence="5">
    <location>
        <begin position="264"/>
        <end position="285"/>
    </location>
</feature>
<comment type="caution">
    <text evidence="7">The sequence shown here is derived from an EMBL/GenBank/DDBJ whole genome shotgun (WGS) entry which is preliminary data.</text>
</comment>
<dbReference type="InterPro" id="IPR020846">
    <property type="entry name" value="MFS_dom"/>
</dbReference>
<feature type="transmembrane region" description="Helical" evidence="5">
    <location>
        <begin position="427"/>
        <end position="447"/>
    </location>
</feature>
<organism evidence="7 8">
    <name type="scientific">Caenorhabditis bovis</name>
    <dbReference type="NCBI Taxonomy" id="2654633"/>
    <lineage>
        <taxon>Eukaryota</taxon>
        <taxon>Metazoa</taxon>
        <taxon>Ecdysozoa</taxon>
        <taxon>Nematoda</taxon>
        <taxon>Chromadorea</taxon>
        <taxon>Rhabditida</taxon>
        <taxon>Rhabditina</taxon>
        <taxon>Rhabditomorpha</taxon>
        <taxon>Rhabditoidea</taxon>
        <taxon>Rhabditidae</taxon>
        <taxon>Peloderinae</taxon>
        <taxon>Caenorhabditis</taxon>
    </lineage>
</organism>
<evidence type="ECO:0000256" key="3">
    <source>
        <dbReference type="ARBA" id="ARBA00022989"/>
    </source>
</evidence>
<accession>A0A8S1EMS3</accession>
<dbReference type="PANTHER" id="PTHR23510">
    <property type="entry name" value="INNER MEMBRANE TRANSPORT PROTEIN YAJR"/>
    <property type="match status" value="1"/>
</dbReference>
<feature type="transmembrane region" description="Helical" evidence="5">
    <location>
        <begin position="97"/>
        <end position="120"/>
    </location>
</feature>
<keyword evidence="2 5" id="KW-0812">Transmembrane</keyword>
<dbReference type="Gene3D" id="1.20.1250.20">
    <property type="entry name" value="MFS general substrate transporter like domains"/>
    <property type="match status" value="1"/>
</dbReference>
<reference evidence="7 8" key="1">
    <citation type="submission" date="2020-04" db="EMBL/GenBank/DDBJ databases">
        <authorList>
            <person name="Laetsch R D."/>
            <person name="Stevens L."/>
            <person name="Kumar S."/>
            <person name="Blaxter L. M."/>
        </authorList>
    </citation>
    <scope>NUCLEOTIDE SEQUENCE [LARGE SCALE GENOMIC DNA]</scope>
</reference>
<dbReference type="InterPro" id="IPR036259">
    <property type="entry name" value="MFS_trans_sf"/>
</dbReference>
<protein>
    <recommendedName>
        <fullName evidence="6">Major facilitator superfamily (MFS) profile domain-containing protein</fullName>
    </recommendedName>
</protein>
<evidence type="ECO:0000256" key="1">
    <source>
        <dbReference type="ARBA" id="ARBA00004141"/>
    </source>
</evidence>
<keyword evidence="8" id="KW-1185">Reference proteome</keyword>
<dbReference type="InterPro" id="IPR051068">
    <property type="entry name" value="MFS_Domain-Containing_Protein"/>
</dbReference>
<feature type="domain" description="Major facilitator superfamily (MFS) profile" evidence="6">
    <location>
        <begin position="1"/>
        <end position="455"/>
    </location>
</feature>
<feature type="transmembrane region" description="Helical" evidence="5">
    <location>
        <begin position="359"/>
        <end position="379"/>
    </location>
</feature>
<dbReference type="Proteomes" id="UP000494206">
    <property type="component" value="Unassembled WGS sequence"/>
</dbReference>
<evidence type="ECO:0000256" key="2">
    <source>
        <dbReference type="ARBA" id="ARBA00022692"/>
    </source>
</evidence>
<comment type="subcellular location">
    <subcellularLocation>
        <location evidence="1">Membrane</location>
        <topology evidence="1">Multi-pass membrane protein</topology>
    </subcellularLocation>
</comment>
<dbReference type="GO" id="GO:0005765">
    <property type="term" value="C:lysosomal membrane"/>
    <property type="evidence" value="ECO:0007669"/>
    <property type="project" value="TreeGrafter"/>
</dbReference>
<dbReference type="PANTHER" id="PTHR23510:SF22">
    <property type="entry name" value="MAJOR FACILITATOR SUPERFAMILY (MFS) PROFILE DOMAIN-CONTAINING PROTEIN"/>
    <property type="match status" value="1"/>
</dbReference>
<evidence type="ECO:0000256" key="4">
    <source>
        <dbReference type="ARBA" id="ARBA00023136"/>
    </source>
</evidence>
<feature type="transmembrane region" description="Helical" evidence="5">
    <location>
        <begin position="70"/>
        <end position="91"/>
    </location>
</feature>
<feature type="transmembrane region" description="Helical" evidence="5">
    <location>
        <begin position="225"/>
        <end position="244"/>
    </location>
</feature>
<feature type="transmembrane region" description="Helical" evidence="5">
    <location>
        <begin position="37"/>
        <end position="58"/>
    </location>
</feature>
<keyword evidence="4 5" id="KW-0472">Membrane</keyword>
<dbReference type="PROSITE" id="PS50850">
    <property type="entry name" value="MFS"/>
    <property type="match status" value="1"/>
</dbReference>
<evidence type="ECO:0000313" key="7">
    <source>
        <dbReference type="EMBL" id="CAB3403454.1"/>
    </source>
</evidence>
<feature type="transmembrane region" description="Helical" evidence="5">
    <location>
        <begin position="132"/>
        <end position="155"/>
    </location>
</feature>
<dbReference type="SUPFAM" id="SSF103473">
    <property type="entry name" value="MFS general substrate transporter"/>
    <property type="match status" value="1"/>
</dbReference>
<feature type="transmembrane region" description="Helical" evidence="5">
    <location>
        <begin position="7"/>
        <end position="25"/>
    </location>
</feature>
<dbReference type="AlphaFoldDB" id="A0A8S1EMS3"/>
<evidence type="ECO:0000259" key="6">
    <source>
        <dbReference type="PROSITE" id="PS50850"/>
    </source>
</evidence>
<proteinExistence type="predicted"/>
<dbReference type="GO" id="GO:0022857">
    <property type="term" value="F:transmembrane transporter activity"/>
    <property type="evidence" value="ECO:0007669"/>
    <property type="project" value="InterPro"/>
</dbReference>
<dbReference type="OrthoDB" id="370281at2759"/>
<dbReference type="InterPro" id="IPR011701">
    <property type="entry name" value="MFS"/>
</dbReference>
<feature type="transmembrane region" description="Helical" evidence="5">
    <location>
        <begin position="297"/>
        <end position="319"/>
    </location>
</feature>
<sequence length="475" mass="52838">MYLLTAIGMFCGIQFSIFFPTLWPFLNTIDPTASASFFGLITASFSIGQGLASPAFGYWMNKTKSVRQPLVFGIIIMILSNVIFCFVEAFPEKKRRWVMMAARFFIGVGAGTVGVMRAYAATASSLRDRARAITFIQASYVIGMTLGPGVQVAFIPIGFPGFSHGVVHIDMYTSPAWFATIICILSIVFIFIFLVENYAGVEADDDDDDADSPFTALPKFDGPSVAVCVVTQFTLMFIITNLETIGSLYAKMMWGWSNAQAVEYIGMLQAVNGLVGVLVYALFAVKLGDYISASRERIFTIFGLCLGVIYHVVTFPYPWGSNLGFEIKNVTIHGKNASEELGCNPHKYHWCNYTKHVNFWLYASMYGIVLAACFPIVNISMNTLFSKILGARRQGTMQGIMLMSGSLARSLGPLLVSWVFQVSGPEPLWGIEILVLTITMLLWILCYRRMVPLDSSPKLSQFEHFHYNKGVRYRI</sequence>
<feature type="transmembrane region" description="Helical" evidence="5">
    <location>
        <begin position="175"/>
        <end position="195"/>
    </location>
</feature>
<name>A0A8S1EMS3_9PELO</name>
<evidence type="ECO:0000256" key="5">
    <source>
        <dbReference type="SAM" id="Phobius"/>
    </source>
</evidence>
<dbReference type="Pfam" id="PF07690">
    <property type="entry name" value="MFS_1"/>
    <property type="match status" value="1"/>
</dbReference>
<dbReference type="CDD" id="cd17326">
    <property type="entry name" value="MFS_MFSD8"/>
    <property type="match status" value="1"/>
</dbReference>
<dbReference type="EMBL" id="CADEPM010000003">
    <property type="protein sequence ID" value="CAB3403454.1"/>
    <property type="molecule type" value="Genomic_DNA"/>
</dbReference>
<gene>
    <name evidence="7" type="ORF">CBOVIS_LOCUS5925</name>
</gene>
<keyword evidence="3 5" id="KW-1133">Transmembrane helix</keyword>